<organism evidence="1 2">
    <name type="scientific">Mycolicibacterium fallax</name>
    <name type="common">Mycobacterium fallax</name>
    <dbReference type="NCBI Taxonomy" id="1793"/>
    <lineage>
        <taxon>Bacteria</taxon>
        <taxon>Bacillati</taxon>
        <taxon>Actinomycetota</taxon>
        <taxon>Actinomycetes</taxon>
        <taxon>Mycobacteriales</taxon>
        <taxon>Mycobacteriaceae</taxon>
        <taxon>Mycolicibacterium</taxon>
    </lineage>
</organism>
<dbReference type="InterPro" id="IPR021388">
    <property type="entry name" value="DUF3024"/>
</dbReference>
<accession>A0A1X1R304</accession>
<dbReference type="STRING" id="1793.AWC04_00255"/>
<dbReference type="AlphaFoldDB" id="A0A1X1R304"/>
<sequence>MALPHLDVARVQRWCDARVPEHALHQVRVECEVAARHLTILERRAPWREDYGPGWTSLPIARLRYTATTNTWILYWRDRNLKFHRYDLIEPTPHIEDLLTEIDRNPSGTFWG</sequence>
<dbReference type="OrthoDB" id="4210561at2"/>
<evidence type="ECO:0000313" key="2">
    <source>
        <dbReference type="Proteomes" id="UP000193484"/>
    </source>
</evidence>
<protein>
    <submittedName>
        <fullName evidence="1">Transposase</fullName>
    </submittedName>
</protein>
<gene>
    <name evidence="1" type="ORF">AWC04_00255</name>
</gene>
<dbReference type="Pfam" id="PF11225">
    <property type="entry name" value="DUF3024"/>
    <property type="match status" value="1"/>
</dbReference>
<keyword evidence="2" id="KW-1185">Reference proteome</keyword>
<dbReference type="Proteomes" id="UP000193484">
    <property type="component" value="Unassembled WGS sequence"/>
</dbReference>
<comment type="caution">
    <text evidence="1">The sequence shown here is derived from an EMBL/GenBank/DDBJ whole genome shotgun (WGS) entry which is preliminary data.</text>
</comment>
<proteinExistence type="predicted"/>
<evidence type="ECO:0000313" key="1">
    <source>
        <dbReference type="EMBL" id="ORU98651.1"/>
    </source>
</evidence>
<dbReference type="EMBL" id="LQOJ01000056">
    <property type="protein sequence ID" value="ORU98651.1"/>
    <property type="molecule type" value="Genomic_DNA"/>
</dbReference>
<name>A0A1X1R304_MYCFA</name>
<reference evidence="1 2" key="1">
    <citation type="submission" date="2016-01" db="EMBL/GenBank/DDBJ databases">
        <title>The new phylogeny of the genus Mycobacterium.</title>
        <authorList>
            <person name="Tarcisio F."/>
            <person name="Conor M."/>
            <person name="Antonella G."/>
            <person name="Elisabetta G."/>
            <person name="Giulia F.S."/>
            <person name="Sara T."/>
            <person name="Anna F."/>
            <person name="Clotilde B."/>
            <person name="Roberto B."/>
            <person name="Veronica D.S."/>
            <person name="Fabio R."/>
            <person name="Monica P."/>
            <person name="Olivier J."/>
            <person name="Enrico T."/>
            <person name="Nicola S."/>
        </authorList>
    </citation>
    <scope>NUCLEOTIDE SEQUENCE [LARGE SCALE GENOMIC DNA]</scope>
    <source>
        <strain evidence="1 2">DSM 44179</strain>
    </source>
</reference>